<gene>
    <name evidence="9" type="ORF">GCM10023081_10880</name>
</gene>
<evidence type="ECO:0000256" key="1">
    <source>
        <dbReference type="ARBA" id="ARBA00004141"/>
    </source>
</evidence>
<dbReference type="PANTHER" id="PTHR48086:SF8">
    <property type="entry name" value="MONOCARBOXYLIC ACID PERMEASE"/>
    <property type="match status" value="1"/>
</dbReference>
<evidence type="ECO:0000313" key="9">
    <source>
        <dbReference type="EMBL" id="GAA3674308.1"/>
    </source>
</evidence>
<feature type="transmembrane region" description="Helical" evidence="8">
    <location>
        <begin position="229"/>
        <end position="248"/>
    </location>
</feature>
<dbReference type="InterPro" id="IPR038377">
    <property type="entry name" value="Na/Glc_symporter_sf"/>
</dbReference>
<evidence type="ECO:0000256" key="6">
    <source>
        <dbReference type="ARBA" id="ARBA00023136"/>
    </source>
</evidence>
<dbReference type="InterPro" id="IPR001734">
    <property type="entry name" value="Na/solute_symporter"/>
</dbReference>
<dbReference type="Gene3D" id="1.20.1730.10">
    <property type="entry name" value="Sodium/glucose cotransporter"/>
    <property type="match status" value="1"/>
</dbReference>
<evidence type="ECO:0000256" key="8">
    <source>
        <dbReference type="SAM" id="Phobius"/>
    </source>
</evidence>
<feature type="transmembrane region" description="Helical" evidence="8">
    <location>
        <begin position="409"/>
        <end position="429"/>
    </location>
</feature>
<keyword evidence="6 8" id="KW-0472">Membrane</keyword>
<feature type="transmembrane region" description="Helical" evidence="8">
    <location>
        <begin position="379"/>
        <end position="402"/>
    </location>
</feature>
<dbReference type="PROSITE" id="PS50283">
    <property type="entry name" value="NA_SOLUT_SYMP_3"/>
    <property type="match status" value="1"/>
</dbReference>
<feature type="transmembrane region" description="Helical" evidence="8">
    <location>
        <begin position="314"/>
        <end position="341"/>
    </location>
</feature>
<feature type="transmembrane region" description="Helical" evidence="8">
    <location>
        <begin position="268"/>
        <end position="292"/>
    </location>
</feature>
<feature type="transmembrane region" description="Helical" evidence="8">
    <location>
        <begin position="120"/>
        <end position="146"/>
    </location>
</feature>
<reference evidence="10" key="1">
    <citation type="journal article" date="2019" name="Int. J. Syst. Evol. Microbiol.">
        <title>The Global Catalogue of Microorganisms (GCM) 10K type strain sequencing project: providing services to taxonomists for standard genome sequencing and annotation.</title>
        <authorList>
            <consortium name="The Broad Institute Genomics Platform"/>
            <consortium name="The Broad Institute Genome Sequencing Center for Infectious Disease"/>
            <person name="Wu L."/>
            <person name="Ma J."/>
        </authorList>
    </citation>
    <scope>NUCLEOTIDE SEQUENCE [LARGE SCALE GENOMIC DNA]</scope>
    <source>
        <strain evidence="10">JCM 30742</strain>
    </source>
</reference>
<evidence type="ECO:0000256" key="3">
    <source>
        <dbReference type="ARBA" id="ARBA00022448"/>
    </source>
</evidence>
<feature type="transmembrane region" description="Helical" evidence="8">
    <location>
        <begin position="152"/>
        <end position="173"/>
    </location>
</feature>
<comment type="caution">
    <text evidence="9">The sequence shown here is derived from an EMBL/GenBank/DDBJ whole genome shotgun (WGS) entry which is preliminary data.</text>
</comment>
<name>A0ABP7BZ69_9MICC</name>
<comment type="subcellular location">
    <subcellularLocation>
        <location evidence="1">Membrane</location>
        <topology evidence="1">Multi-pass membrane protein</topology>
    </subcellularLocation>
</comment>
<organism evidence="9 10">
    <name type="scientific">Arthrobacter ginkgonis</name>
    <dbReference type="NCBI Taxonomy" id="1630594"/>
    <lineage>
        <taxon>Bacteria</taxon>
        <taxon>Bacillati</taxon>
        <taxon>Actinomycetota</taxon>
        <taxon>Actinomycetes</taxon>
        <taxon>Micrococcales</taxon>
        <taxon>Micrococcaceae</taxon>
        <taxon>Arthrobacter</taxon>
    </lineage>
</organism>
<dbReference type="Proteomes" id="UP001500752">
    <property type="component" value="Unassembled WGS sequence"/>
</dbReference>
<dbReference type="PANTHER" id="PTHR48086">
    <property type="entry name" value="SODIUM/PROLINE SYMPORTER-RELATED"/>
    <property type="match status" value="1"/>
</dbReference>
<keyword evidence="4 8" id="KW-0812">Transmembrane</keyword>
<proteinExistence type="inferred from homology"/>
<keyword evidence="3" id="KW-0813">Transport</keyword>
<evidence type="ECO:0000256" key="7">
    <source>
        <dbReference type="RuleBase" id="RU362091"/>
    </source>
</evidence>
<sequence>MLTTLIILGIVFIGVLGVWSRKRQTSLAGWTVGKRDLPRWTTWFLQAGESLTTFSFLGLAGIAFGGGVAALFAIGYLTIACVLQYFITPRQRALGANRGYLTMADFFKDRFGSPTLGRTVAVVGAIFLIPYLQLQITGLGLIVQLATGSASASGYSMIVASALVVVFVIWAGIRGLARVAIFKDFVMVAALIVVLAGVVAGVGGIPEVVGRVNEVSSDYFTVSRTGFDSTFWITSVIVTGLGAGFNTFPHLWAPVFAAKSGRVLRRNVSWIAIYQLALIIPILTGLAGILILDPKTKGNSVLLGVAQATLPEPLIAVIAIGGAAAAMVPAGAIAMGISLLISHNVLSIKNPKLRFRINHVMVAIAVGLALSFGLAKSDIASLLLLTYGGLTQMAPAVAFAIARKVRVGGIPVTLGILAGTLTVAIITFGGIKTGGIDSGLIALAPNLVVLFLAELARRMLRPGQPPVPAEAHEDFDAGLEDRPAVAAGSARHNPSGAHSI</sequence>
<evidence type="ECO:0000256" key="2">
    <source>
        <dbReference type="ARBA" id="ARBA00006434"/>
    </source>
</evidence>
<comment type="similarity">
    <text evidence="2 7">Belongs to the sodium:solute symporter (SSF) (TC 2.A.21) family.</text>
</comment>
<dbReference type="Pfam" id="PF00474">
    <property type="entry name" value="SSF"/>
    <property type="match status" value="1"/>
</dbReference>
<evidence type="ECO:0000313" key="10">
    <source>
        <dbReference type="Proteomes" id="UP001500752"/>
    </source>
</evidence>
<dbReference type="EMBL" id="BAABEO010000008">
    <property type="protein sequence ID" value="GAA3674308.1"/>
    <property type="molecule type" value="Genomic_DNA"/>
</dbReference>
<accession>A0ABP7BZ69</accession>
<keyword evidence="10" id="KW-1185">Reference proteome</keyword>
<feature type="transmembrane region" description="Helical" evidence="8">
    <location>
        <begin position="435"/>
        <end position="453"/>
    </location>
</feature>
<keyword evidence="5 8" id="KW-1133">Transmembrane helix</keyword>
<evidence type="ECO:0000256" key="5">
    <source>
        <dbReference type="ARBA" id="ARBA00022989"/>
    </source>
</evidence>
<dbReference type="InterPro" id="IPR050277">
    <property type="entry name" value="Sodium:Solute_Symporter"/>
</dbReference>
<feature type="transmembrane region" description="Helical" evidence="8">
    <location>
        <begin position="54"/>
        <end position="87"/>
    </location>
</feature>
<protein>
    <submittedName>
        <fullName evidence="9">Sodium:solute symporter family protein</fullName>
    </submittedName>
</protein>
<feature type="transmembrane region" description="Helical" evidence="8">
    <location>
        <begin position="185"/>
        <end position="209"/>
    </location>
</feature>
<evidence type="ECO:0000256" key="4">
    <source>
        <dbReference type="ARBA" id="ARBA00022692"/>
    </source>
</evidence>
<feature type="transmembrane region" description="Helical" evidence="8">
    <location>
        <begin position="353"/>
        <end position="373"/>
    </location>
</feature>
<dbReference type="RefSeq" id="WP_345149047.1">
    <property type="nucleotide sequence ID" value="NZ_BAABEO010000008.1"/>
</dbReference>